<dbReference type="RefSeq" id="WP_188366137.1">
    <property type="nucleotide sequence ID" value="NZ_BAABJF010000019.1"/>
</dbReference>
<dbReference type="InterPro" id="IPR014043">
    <property type="entry name" value="Acyl_transferase_dom"/>
</dbReference>
<comment type="catalytic activity">
    <reaction evidence="5 6">
        <text>holo-[ACP] + malonyl-CoA = malonyl-[ACP] + CoA</text>
        <dbReference type="Rhea" id="RHEA:41792"/>
        <dbReference type="Rhea" id="RHEA-COMP:9623"/>
        <dbReference type="Rhea" id="RHEA-COMP:9685"/>
        <dbReference type="ChEBI" id="CHEBI:57287"/>
        <dbReference type="ChEBI" id="CHEBI:57384"/>
        <dbReference type="ChEBI" id="CHEBI:64479"/>
        <dbReference type="ChEBI" id="CHEBI:78449"/>
        <dbReference type="EC" id="2.3.1.39"/>
    </reaction>
</comment>
<dbReference type="PIRSF" id="PIRSF000446">
    <property type="entry name" value="Mct"/>
    <property type="match status" value="1"/>
</dbReference>
<dbReference type="InterPro" id="IPR016035">
    <property type="entry name" value="Acyl_Trfase/lysoPLipase"/>
</dbReference>
<evidence type="ECO:0000313" key="9">
    <source>
        <dbReference type="EMBL" id="GGG03076.1"/>
    </source>
</evidence>
<dbReference type="GO" id="GO:0004314">
    <property type="term" value="F:[acyl-carrier-protein] S-malonyltransferase activity"/>
    <property type="evidence" value="ECO:0007669"/>
    <property type="project" value="UniProtKB-EC"/>
</dbReference>
<evidence type="ECO:0000256" key="3">
    <source>
        <dbReference type="ARBA" id="ARBA00022679"/>
    </source>
</evidence>
<dbReference type="EMBL" id="BMEO01000021">
    <property type="protein sequence ID" value="GGG03076.1"/>
    <property type="molecule type" value="Genomic_DNA"/>
</dbReference>
<organism evidence="9 10">
    <name type="scientific">Marinicella pacifica</name>
    <dbReference type="NCBI Taxonomy" id="1171543"/>
    <lineage>
        <taxon>Bacteria</taxon>
        <taxon>Pseudomonadati</taxon>
        <taxon>Pseudomonadota</taxon>
        <taxon>Gammaproteobacteria</taxon>
        <taxon>Lysobacterales</taxon>
        <taxon>Marinicellaceae</taxon>
        <taxon>Marinicella</taxon>
    </lineage>
</organism>
<evidence type="ECO:0000256" key="6">
    <source>
        <dbReference type="PIRNR" id="PIRNR000446"/>
    </source>
</evidence>
<dbReference type="Gene3D" id="3.40.366.10">
    <property type="entry name" value="Malonyl-Coenzyme A Acyl Carrier Protein, domain 2"/>
    <property type="match status" value="1"/>
</dbReference>
<evidence type="ECO:0000256" key="4">
    <source>
        <dbReference type="ARBA" id="ARBA00023315"/>
    </source>
</evidence>
<reference evidence="9" key="2">
    <citation type="submission" date="2020-09" db="EMBL/GenBank/DDBJ databases">
        <authorList>
            <person name="Sun Q."/>
            <person name="Zhou Y."/>
        </authorList>
    </citation>
    <scope>NUCLEOTIDE SEQUENCE</scope>
    <source>
        <strain evidence="9">CGMCC 1.12181</strain>
    </source>
</reference>
<dbReference type="PANTHER" id="PTHR42681:SF1">
    <property type="entry name" value="MALONYL-COA-ACYL CARRIER PROTEIN TRANSACYLASE, MITOCHONDRIAL"/>
    <property type="match status" value="1"/>
</dbReference>
<keyword evidence="10" id="KW-1185">Reference proteome</keyword>
<dbReference type="AlphaFoldDB" id="A0A917CYZ9"/>
<dbReference type="GO" id="GO:0005829">
    <property type="term" value="C:cytosol"/>
    <property type="evidence" value="ECO:0007669"/>
    <property type="project" value="TreeGrafter"/>
</dbReference>
<keyword evidence="3 6" id="KW-0808">Transferase</keyword>
<dbReference type="Proteomes" id="UP000605253">
    <property type="component" value="Unassembled WGS sequence"/>
</dbReference>
<accession>A0A917CYZ9</accession>
<dbReference type="Pfam" id="PF00698">
    <property type="entry name" value="Acyl_transf_1"/>
    <property type="match status" value="1"/>
</dbReference>
<keyword evidence="4 6" id="KW-0012">Acyltransferase</keyword>
<dbReference type="GO" id="GO:0006633">
    <property type="term" value="P:fatty acid biosynthetic process"/>
    <property type="evidence" value="ECO:0007669"/>
    <property type="project" value="TreeGrafter"/>
</dbReference>
<dbReference type="InterPro" id="IPR024925">
    <property type="entry name" value="Malonyl_CoA-ACP_transAc"/>
</dbReference>
<dbReference type="Gene3D" id="3.30.70.250">
    <property type="entry name" value="Malonyl-CoA ACP transacylase, ACP-binding"/>
    <property type="match status" value="1"/>
</dbReference>
<protein>
    <recommendedName>
        <fullName evidence="2 6">Malonyl CoA-acyl carrier protein transacylase</fullName>
        <ecNumber evidence="1 6">2.3.1.39</ecNumber>
    </recommendedName>
</protein>
<dbReference type="SMART" id="SM00827">
    <property type="entry name" value="PKS_AT"/>
    <property type="match status" value="1"/>
</dbReference>
<proteinExistence type="inferred from homology"/>
<evidence type="ECO:0000256" key="2">
    <source>
        <dbReference type="ARBA" id="ARBA00018953"/>
    </source>
</evidence>
<dbReference type="EC" id="2.3.1.39" evidence="1 6"/>
<name>A0A917CYZ9_9GAMM</name>
<evidence type="ECO:0000256" key="1">
    <source>
        <dbReference type="ARBA" id="ARBA00013258"/>
    </source>
</evidence>
<feature type="active site" evidence="7">
    <location>
        <position position="91"/>
    </location>
</feature>
<dbReference type="InterPro" id="IPR016036">
    <property type="entry name" value="Malonyl_transacylase_ACP-bd"/>
</dbReference>
<comment type="similarity">
    <text evidence="6">Belongs to the fabD family.</text>
</comment>
<dbReference type="PANTHER" id="PTHR42681">
    <property type="entry name" value="MALONYL-COA-ACYL CARRIER PROTEIN TRANSACYLASE, MITOCHONDRIAL"/>
    <property type="match status" value="1"/>
</dbReference>
<dbReference type="SUPFAM" id="SSF52151">
    <property type="entry name" value="FabD/lysophospholipase-like"/>
    <property type="match status" value="1"/>
</dbReference>
<gene>
    <name evidence="9" type="primary">fabD</name>
    <name evidence="9" type="ORF">GCM10011365_25330</name>
</gene>
<dbReference type="SUPFAM" id="SSF55048">
    <property type="entry name" value="Probable ACP-binding domain of malonyl-CoA ACP transacylase"/>
    <property type="match status" value="1"/>
</dbReference>
<evidence type="ECO:0000259" key="8">
    <source>
        <dbReference type="SMART" id="SM00827"/>
    </source>
</evidence>
<evidence type="ECO:0000313" key="10">
    <source>
        <dbReference type="Proteomes" id="UP000605253"/>
    </source>
</evidence>
<dbReference type="InterPro" id="IPR050858">
    <property type="entry name" value="Mal-CoA-ACP_Trans/PKS_FabD"/>
</dbReference>
<feature type="active site" evidence="7">
    <location>
        <position position="199"/>
    </location>
</feature>
<sequence length="306" mass="33927">MSFSAVVFPGQGAQKKGMARDFIEEYNEAADVFKTADQILDFDVYEICHGDGDLLNQTNYTQPCILTAEIAMFRALQAHQNLNADYFAGHSLGEYAALVAADVMSFETALNIVARRGELMNQTDEDGAMAAVIMDTIDLKSIGEIADQHNIDIANDNSAQQVVLSGRQDDLDKTIKALTDKFEGQSFRAVPLTVSAAFHSRYMAPVEAQFHEFLLDFADDINEQNLPKVASNFLGDFYVADKLQLIESLSRQISGTVKWRDNMNLLKDQQILELGPNRPLRGFFKSIGVDITSVINLKSAHKAFKS</sequence>
<reference evidence="9" key="1">
    <citation type="journal article" date="2014" name="Int. J. Syst. Evol. Microbiol.">
        <title>Complete genome sequence of Corynebacterium casei LMG S-19264T (=DSM 44701T), isolated from a smear-ripened cheese.</title>
        <authorList>
            <consortium name="US DOE Joint Genome Institute (JGI-PGF)"/>
            <person name="Walter F."/>
            <person name="Albersmeier A."/>
            <person name="Kalinowski J."/>
            <person name="Ruckert C."/>
        </authorList>
    </citation>
    <scope>NUCLEOTIDE SEQUENCE</scope>
    <source>
        <strain evidence="9">CGMCC 1.12181</strain>
    </source>
</reference>
<comment type="caution">
    <text evidence="9">The sequence shown here is derived from an EMBL/GenBank/DDBJ whole genome shotgun (WGS) entry which is preliminary data.</text>
</comment>
<feature type="domain" description="Malonyl-CoA:ACP transacylase (MAT)" evidence="8">
    <location>
        <begin position="7"/>
        <end position="301"/>
    </location>
</feature>
<evidence type="ECO:0000256" key="5">
    <source>
        <dbReference type="ARBA" id="ARBA00048462"/>
    </source>
</evidence>
<evidence type="ECO:0000256" key="7">
    <source>
        <dbReference type="PIRSR" id="PIRSR000446-1"/>
    </source>
</evidence>
<dbReference type="InterPro" id="IPR001227">
    <property type="entry name" value="Ac_transferase_dom_sf"/>
</dbReference>